<accession>A0A2N0SJ96</accession>
<dbReference type="InterPro" id="IPR002547">
    <property type="entry name" value="tRNA-bd_dom"/>
</dbReference>
<dbReference type="EMBL" id="LLXH01000019">
    <property type="protein sequence ID" value="PKC75627.1"/>
    <property type="molecule type" value="Genomic_DNA"/>
</dbReference>
<evidence type="ECO:0000259" key="4">
    <source>
        <dbReference type="PROSITE" id="PS50886"/>
    </source>
</evidence>
<proteinExistence type="predicted"/>
<dbReference type="Pfam" id="PF01588">
    <property type="entry name" value="tRNA_bind"/>
    <property type="match status" value="1"/>
</dbReference>
<dbReference type="VEuPathDB" id="FungiDB:FUN_018920"/>
<protein>
    <submittedName>
        <fullName evidence="5">Nucleic acid-binding protein</fullName>
    </submittedName>
</protein>
<evidence type="ECO:0000313" key="6">
    <source>
        <dbReference type="Proteomes" id="UP000232688"/>
    </source>
</evidence>
<reference evidence="5 6" key="1">
    <citation type="submission" date="2017-10" db="EMBL/GenBank/DDBJ databases">
        <title>Extensive intraspecific genome diversity in a model arbuscular mycorrhizal fungus.</title>
        <authorList>
            <person name="Chen E.C.H."/>
            <person name="Morin E."/>
            <person name="Baudet D."/>
            <person name="Noel J."/>
            <person name="Ndikumana S."/>
            <person name="Charron P."/>
            <person name="St-Onge C."/>
            <person name="Giorgi J."/>
            <person name="Grigoriev I.V."/>
            <person name="Roux C."/>
            <person name="Martin F.M."/>
            <person name="Corradi N."/>
        </authorList>
    </citation>
    <scope>NUCLEOTIDE SEQUENCE [LARGE SCALE GENOMIC DNA]</scope>
    <source>
        <strain evidence="5 6">A1</strain>
    </source>
</reference>
<dbReference type="AlphaFoldDB" id="A0A2N0SJ96"/>
<evidence type="ECO:0000256" key="3">
    <source>
        <dbReference type="PROSITE-ProRule" id="PRU00209"/>
    </source>
</evidence>
<keyword evidence="1 3" id="KW-0820">tRNA-binding</keyword>
<gene>
    <name evidence="5" type="ORF">RhiirA1_407326</name>
</gene>
<dbReference type="SUPFAM" id="SSF50249">
    <property type="entry name" value="Nucleic acid-binding proteins"/>
    <property type="match status" value="1"/>
</dbReference>
<name>A0A2N0SJ96_9GLOM</name>
<dbReference type="GO" id="GO:0000049">
    <property type="term" value="F:tRNA binding"/>
    <property type="evidence" value="ECO:0007669"/>
    <property type="project" value="UniProtKB-UniRule"/>
</dbReference>
<dbReference type="Gene3D" id="2.40.50.140">
    <property type="entry name" value="Nucleic acid-binding proteins"/>
    <property type="match status" value="1"/>
</dbReference>
<dbReference type="VEuPathDB" id="FungiDB:RhiirFUN_015369"/>
<dbReference type="PANTHER" id="PTHR11586:SF37">
    <property type="entry name" value="TRNA-BINDING DOMAIN-CONTAINING PROTEIN"/>
    <property type="match status" value="1"/>
</dbReference>
<comment type="caution">
    <text evidence="5">The sequence shown here is derived from an EMBL/GenBank/DDBJ whole genome shotgun (WGS) entry which is preliminary data.</text>
</comment>
<evidence type="ECO:0000256" key="2">
    <source>
        <dbReference type="ARBA" id="ARBA00022884"/>
    </source>
</evidence>
<dbReference type="VEuPathDB" id="FungiDB:RhiirA1_407326"/>
<evidence type="ECO:0000313" key="5">
    <source>
        <dbReference type="EMBL" id="PKC75627.1"/>
    </source>
</evidence>
<keyword evidence="2 3" id="KW-0694">RNA-binding</keyword>
<dbReference type="NCBIfam" id="NF007494">
    <property type="entry name" value="PRK10089.1-3"/>
    <property type="match status" value="1"/>
</dbReference>
<sequence length="218" mass="23816">KFNDFTKIGFRIGKILSATLLTKARKPAYKLQVDFGEIGKKVSSAQLPANYEVDQVVGKTVVGVVNLPPRRIAGVKSEALIVGFPDSQGNVFLLNTRSQETANGSQLAECGQHVDEINYDDFQKADIRSATVLSVEPLEENEGAFHVKLDAGKYGEKLGFLNDIDQETVNTLIDIPDQRCNTLLLTFHAVQSDNTKKAIRLPLGVDGNGQVVNGEKLF</sequence>
<feature type="non-terminal residue" evidence="5">
    <location>
        <position position="1"/>
    </location>
</feature>
<reference evidence="5 6" key="2">
    <citation type="submission" date="2017-10" db="EMBL/GenBank/DDBJ databases">
        <title>Genome analyses suggest a sexual origin of heterokaryosis in a supposedly ancient asexual fungus.</title>
        <authorList>
            <person name="Corradi N."/>
            <person name="Sedzielewska K."/>
            <person name="Noel J."/>
            <person name="Charron P."/>
            <person name="Farinelli L."/>
            <person name="Marton T."/>
            <person name="Kruger M."/>
            <person name="Pelin A."/>
            <person name="Brachmann A."/>
            <person name="Corradi N."/>
        </authorList>
    </citation>
    <scope>NUCLEOTIDE SEQUENCE [LARGE SCALE GENOMIC DNA]</scope>
    <source>
        <strain evidence="5 6">A1</strain>
    </source>
</reference>
<dbReference type="Proteomes" id="UP000232688">
    <property type="component" value="Unassembled WGS sequence"/>
</dbReference>
<dbReference type="PANTHER" id="PTHR11586">
    <property type="entry name" value="TRNA-AMINOACYLATION COFACTOR ARC1 FAMILY MEMBER"/>
    <property type="match status" value="1"/>
</dbReference>
<feature type="domain" description="TRNA-binding" evidence="4">
    <location>
        <begin position="4"/>
        <end position="108"/>
    </location>
</feature>
<dbReference type="InterPro" id="IPR051270">
    <property type="entry name" value="Tyrosine-tRNA_ligase_regulator"/>
</dbReference>
<dbReference type="InterPro" id="IPR012340">
    <property type="entry name" value="NA-bd_OB-fold"/>
</dbReference>
<organism evidence="5 6">
    <name type="scientific">Rhizophagus irregularis</name>
    <dbReference type="NCBI Taxonomy" id="588596"/>
    <lineage>
        <taxon>Eukaryota</taxon>
        <taxon>Fungi</taxon>
        <taxon>Fungi incertae sedis</taxon>
        <taxon>Mucoromycota</taxon>
        <taxon>Glomeromycotina</taxon>
        <taxon>Glomeromycetes</taxon>
        <taxon>Glomerales</taxon>
        <taxon>Glomeraceae</taxon>
        <taxon>Rhizophagus</taxon>
    </lineage>
</organism>
<evidence type="ECO:0000256" key="1">
    <source>
        <dbReference type="ARBA" id="ARBA00022555"/>
    </source>
</evidence>
<dbReference type="PROSITE" id="PS50886">
    <property type="entry name" value="TRBD"/>
    <property type="match status" value="1"/>
</dbReference>